<keyword evidence="3" id="KW-1185">Reference proteome</keyword>
<evidence type="ECO:0000313" key="2">
    <source>
        <dbReference type="EMBL" id="SOH03083.1"/>
    </source>
</evidence>
<dbReference type="EMBL" id="LT934425">
    <property type="protein sequence ID" value="SOH03083.1"/>
    <property type="molecule type" value="Genomic_DNA"/>
</dbReference>
<keyword evidence="1" id="KW-1133">Transmembrane helix</keyword>
<accession>A0A2C9CBY0</accession>
<sequence length="132" mass="14040">MAHLEILLSAAIACGVGCFLNYSCNTVYCLTKGATRIGEVAARFTLDAMPGKQMSIDADLNAGLITEKEARERREKLSREAEFYGAMDGAGKFVSGDAVAGIIIVLINIIGGIVMGCGVECLFPRQCSIILF</sequence>
<dbReference type="KEGG" id="kst:KSMBR1_0569"/>
<protein>
    <submittedName>
        <fullName evidence="2">Strong similarity to flagellar biosynthesis protein FlhA</fullName>
    </submittedName>
</protein>
<dbReference type="PROSITE" id="PS00994">
    <property type="entry name" value="FHIPEP"/>
    <property type="match status" value="1"/>
</dbReference>
<dbReference type="PANTHER" id="PTHR30161:SF1">
    <property type="entry name" value="FLAGELLAR BIOSYNTHESIS PROTEIN FLHA-RELATED"/>
    <property type="match status" value="1"/>
</dbReference>
<keyword evidence="2" id="KW-0282">Flagellum</keyword>
<proteinExistence type="predicted"/>
<dbReference type="GO" id="GO:0044780">
    <property type="term" value="P:bacterial-type flagellum assembly"/>
    <property type="evidence" value="ECO:0007669"/>
    <property type="project" value="TreeGrafter"/>
</dbReference>
<keyword evidence="1" id="KW-0812">Transmembrane</keyword>
<evidence type="ECO:0000256" key="1">
    <source>
        <dbReference type="SAM" id="Phobius"/>
    </source>
</evidence>
<evidence type="ECO:0000313" key="3">
    <source>
        <dbReference type="Proteomes" id="UP000221734"/>
    </source>
</evidence>
<keyword evidence="2" id="KW-0966">Cell projection</keyword>
<reference evidence="3" key="1">
    <citation type="submission" date="2017-10" db="EMBL/GenBank/DDBJ databases">
        <authorList>
            <person name="Frank J."/>
        </authorList>
    </citation>
    <scope>NUCLEOTIDE SEQUENCE [LARGE SCALE GENOMIC DNA]</scope>
</reference>
<dbReference type="Pfam" id="PF00771">
    <property type="entry name" value="FHIPEP"/>
    <property type="match status" value="1"/>
</dbReference>
<gene>
    <name evidence="2" type="primary">flhA_4</name>
    <name evidence="2" type="ORF">KSMBR1_0569</name>
</gene>
<keyword evidence="1" id="KW-0472">Membrane</keyword>
<keyword evidence="2" id="KW-0969">Cilium</keyword>
<name>A0A2C9CBY0_KUEST</name>
<dbReference type="OrthoDB" id="9759185at2"/>
<dbReference type="AlphaFoldDB" id="A0A2C9CBY0"/>
<dbReference type="PRINTS" id="PR00949">
    <property type="entry name" value="TYPE3IMAPROT"/>
</dbReference>
<dbReference type="Proteomes" id="UP000221734">
    <property type="component" value="Chromosome Kuenenia_stuttgartiensis_MBR1"/>
</dbReference>
<dbReference type="GO" id="GO:0005886">
    <property type="term" value="C:plasma membrane"/>
    <property type="evidence" value="ECO:0007669"/>
    <property type="project" value="TreeGrafter"/>
</dbReference>
<feature type="transmembrane region" description="Helical" evidence="1">
    <location>
        <begin position="98"/>
        <end position="123"/>
    </location>
</feature>
<dbReference type="PANTHER" id="PTHR30161">
    <property type="entry name" value="FLAGELLAR EXPORT PROTEIN, MEMBRANE FLHA SUBUNIT-RELATED"/>
    <property type="match status" value="1"/>
</dbReference>
<dbReference type="InterPro" id="IPR025505">
    <property type="entry name" value="FHIPEP_CS"/>
</dbReference>
<organism evidence="2 3">
    <name type="scientific">Kuenenia stuttgartiensis</name>
    <dbReference type="NCBI Taxonomy" id="174633"/>
    <lineage>
        <taxon>Bacteria</taxon>
        <taxon>Pseudomonadati</taxon>
        <taxon>Planctomycetota</taxon>
        <taxon>Candidatus Brocadiia</taxon>
        <taxon>Candidatus Brocadiales</taxon>
        <taxon>Candidatus Brocadiaceae</taxon>
        <taxon>Candidatus Kuenenia</taxon>
    </lineage>
</organism>
<dbReference type="GO" id="GO:0009306">
    <property type="term" value="P:protein secretion"/>
    <property type="evidence" value="ECO:0007669"/>
    <property type="project" value="InterPro"/>
</dbReference>
<dbReference type="InterPro" id="IPR001712">
    <property type="entry name" value="T3SS_FHIPEP"/>
</dbReference>